<comment type="caution">
    <text evidence="2">The sequence shown here is derived from an EMBL/GenBank/DDBJ whole genome shotgun (WGS) entry which is preliminary data.</text>
</comment>
<sequence>MLLRTILPLYKASKRRREETDGPAQPVTPPGYCPSFAPAVEDTDILRRPTPQSSCARPTPSSVHSGVGPGDVD</sequence>
<dbReference type="AlphaFoldDB" id="A0A2G8RQT0"/>
<protein>
    <submittedName>
        <fullName evidence="2">Uncharacterized protein</fullName>
    </submittedName>
</protein>
<reference evidence="2 3" key="1">
    <citation type="journal article" date="2015" name="Sci. Rep.">
        <title>Chromosome-level genome map provides insights into diverse defense mechanisms in the medicinal fungus Ganoderma sinense.</title>
        <authorList>
            <person name="Zhu Y."/>
            <person name="Xu J."/>
            <person name="Sun C."/>
            <person name="Zhou S."/>
            <person name="Xu H."/>
            <person name="Nelson D.R."/>
            <person name="Qian J."/>
            <person name="Song J."/>
            <person name="Luo H."/>
            <person name="Xiang L."/>
            <person name="Li Y."/>
            <person name="Xu Z."/>
            <person name="Ji A."/>
            <person name="Wang L."/>
            <person name="Lu S."/>
            <person name="Hayward A."/>
            <person name="Sun W."/>
            <person name="Li X."/>
            <person name="Schwartz D.C."/>
            <person name="Wang Y."/>
            <person name="Chen S."/>
        </authorList>
    </citation>
    <scope>NUCLEOTIDE SEQUENCE [LARGE SCALE GENOMIC DNA]</scope>
    <source>
        <strain evidence="2 3">ZZ0214-1</strain>
    </source>
</reference>
<evidence type="ECO:0000313" key="2">
    <source>
        <dbReference type="EMBL" id="PIL23870.1"/>
    </source>
</evidence>
<dbReference type="Proteomes" id="UP000230002">
    <property type="component" value="Unassembled WGS sequence"/>
</dbReference>
<keyword evidence="3" id="KW-1185">Reference proteome</keyword>
<organism evidence="2 3">
    <name type="scientific">Ganoderma sinense ZZ0214-1</name>
    <dbReference type="NCBI Taxonomy" id="1077348"/>
    <lineage>
        <taxon>Eukaryota</taxon>
        <taxon>Fungi</taxon>
        <taxon>Dikarya</taxon>
        <taxon>Basidiomycota</taxon>
        <taxon>Agaricomycotina</taxon>
        <taxon>Agaricomycetes</taxon>
        <taxon>Polyporales</taxon>
        <taxon>Polyporaceae</taxon>
        <taxon>Ganoderma</taxon>
    </lineage>
</organism>
<feature type="compositionally biased region" description="Polar residues" evidence="1">
    <location>
        <begin position="50"/>
        <end position="64"/>
    </location>
</feature>
<dbReference type="EMBL" id="AYKW01000067">
    <property type="protein sequence ID" value="PIL23870.1"/>
    <property type="molecule type" value="Genomic_DNA"/>
</dbReference>
<accession>A0A2G8RQT0</accession>
<evidence type="ECO:0000313" key="3">
    <source>
        <dbReference type="Proteomes" id="UP000230002"/>
    </source>
</evidence>
<evidence type="ECO:0000256" key="1">
    <source>
        <dbReference type="SAM" id="MobiDB-lite"/>
    </source>
</evidence>
<proteinExistence type="predicted"/>
<feature type="region of interest" description="Disordered" evidence="1">
    <location>
        <begin position="1"/>
        <end position="73"/>
    </location>
</feature>
<gene>
    <name evidence="2" type="ORF">GSI_13621</name>
</gene>
<name>A0A2G8RQT0_9APHY</name>